<feature type="transmembrane region" description="Helical" evidence="1">
    <location>
        <begin position="316"/>
        <end position="340"/>
    </location>
</feature>
<evidence type="ECO:0000313" key="6">
    <source>
        <dbReference type="Proteomes" id="UP000217918"/>
    </source>
</evidence>
<accession>A0A2A3TZ55</accession>
<organism evidence="5 6">
    <name type="scientific">Levilactobacillus brevis</name>
    <name type="common">Lactobacillus brevis</name>
    <dbReference type="NCBI Taxonomy" id="1580"/>
    <lineage>
        <taxon>Bacteria</taxon>
        <taxon>Bacillati</taxon>
        <taxon>Bacillota</taxon>
        <taxon>Bacilli</taxon>
        <taxon>Lactobacillales</taxon>
        <taxon>Lactobacillaceae</taxon>
        <taxon>Levilactobacillus</taxon>
    </lineage>
</organism>
<keyword evidence="1" id="KW-0812">Transmembrane</keyword>
<dbReference type="Pfam" id="PF11797">
    <property type="entry name" value="WxLIP_HBD"/>
    <property type="match status" value="1"/>
</dbReference>
<gene>
    <name evidence="5" type="ORF">CNR29_10430</name>
</gene>
<keyword evidence="2" id="KW-0732">Signal</keyword>
<feature type="domain" description="WxL Interacting Protein peptidoglycan binding" evidence="3">
    <location>
        <begin position="35"/>
        <end position="156"/>
    </location>
</feature>
<dbReference type="InterPro" id="IPR010317">
    <property type="entry name" value="WxLIP_PGBD"/>
</dbReference>
<keyword evidence="1" id="KW-0472">Membrane</keyword>
<dbReference type="InterPro" id="IPR021759">
    <property type="entry name" value="WxLIP_HBD"/>
</dbReference>
<proteinExistence type="predicted"/>
<sequence length="346" mass="38265">MKKITTLLLLISGIFIGSSGLNAQAADHSNANIQYSVNKISPGNEVDASSSFYDLKVKPGQTRQIQARIRNATAKQITVKSKFFTTFTNNSGQIAYTQTAKKDDTSLQNKISDFTEIKKGDEQVTIPAKGSRVVTATIKVPQSATGVMLGSWYFEKTNQNAGKPVSGININHKYSYALAVKLTTKEISHPKLTLGTVTPGLKNYRKAVLATIHNPRPAVMSQLSVKTEVTQKGATTVLFKNTSQNLIMAPNSHFQYPTFLDKQPMKAGDYTLNMTVTTKDAKWPDQTWQWSKNFTITNEQARQNNRQAKNDPDVPISIWCYVAGVVLIAAISAGIVYLLMNRKRRQ</sequence>
<feature type="chain" id="PRO_5012991699" evidence="2">
    <location>
        <begin position="26"/>
        <end position="346"/>
    </location>
</feature>
<evidence type="ECO:0000259" key="3">
    <source>
        <dbReference type="Pfam" id="PF06030"/>
    </source>
</evidence>
<comment type="caution">
    <text evidence="5">The sequence shown here is derived from an EMBL/GenBank/DDBJ whole genome shotgun (WGS) entry which is preliminary data.</text>
</comment>
<evidence type="ECO:0000259" key="4">
    <source>
        <dbReference type="Pfam" id="PF11797"/>
    </source>
</evidence>
<feature type="signal peptide" evidence="2">
    <location>
        <begin position="1"/>
        <end position="25"/>
    </location>
</feature>
<evidence type="ECO:0000256" key="1">
    <source>
        <dbReference type="SAM" id="Phobius"/>
    </source>
</evidence>
<feature type="domain" description="WxL Interacting Protein host binding" evidence="4">
    <location>
        <begin position="167"/>
        <end position="305"/>
    </location>
</feature>
<dbReference type="Proteomes" id="UP000217918">
    <property type="component" value="Unassembled WGS sequence"/>
</dbReference>
<dbReference type="Pfam" id="PF06030">
    <property type="entry name" value="WxLIP_PGBD"/>
    <property type="match status" value="1"/>
</dbReference>
<protein>
    <submittedName>
        <fullName evidence="5">Cell surface protein</fullName>
    </submittedName>
</protein>
<dbReference type="RefSeq" id="WP_096110270.1">
    <property type="nucleotide sequence ID" value="NZ_NVYO01000001.1"/>
</dbReference>
<name>A0A2A3TZ55_LEVBR</name>
<evidence type="ECO:0000256" key="2">
    <source>
        <dbReference type="SAM" id="SignalP"/>
    </source>
</evidence>
<dbReference type="EMBL" id="NVYO01000001">
    <property type="protein sequence ID" value="PBQ24404.1"/>
    <property type="molecule type" value="Genomic_DNA"/>
</dbReference>
<dbReference type="AlphaFoldDB" id="A0A2A3TZ55"/>
<keyword evidence="1" id="KW-1133">Transmembrane helix</keyword>
<evidence type="ECO:0000313" key="5">
    <source>
        <dbReference type="EMBL" id="PBQ24404.1"/>
    </source>
</evidence>
<reference evidence="5 6" key="1">
    <citation type="submission" date="2017-09" db="EMBL/GenBank/DDBJ databases">
        <title>Genome sequence of Lactobacillus brevis D7.</title>
        <authorList>
            <person name="Kwon M.-S."/>
            <person name="Lim S.K."/>
            <person name="Choi H.-J."/>
        </authorList>
    </citation>
    <scope>NUCLEOTIDE SEQUENCE [LARGE SCALE GENOMIC DNA]</scope>
    <source>
        <strain evidence="5 6">D7</strain>
    </source>
</reference>